<keyword evidence="2" id="KW-0472">Membrane</keyword>
<protein>
    <submittedName>
        <fullName evidence="3">Uncharacterized protein</fullName>
    </submittedName>
</protein>
<keyword evidence="2" id="KW-1133">Transmembrane helix</keyword>
<feature type="region of interest" description="Disordered" evidence="1">
    <location>
        <begin position="145"/>
        <end position="170"/>
    </location>
</feature>
<sequence length="170" mass="18988">MENLTYLFVFVAAVSLMLVLVALRWTRSRLARALILALFALLLPAAYAAPASLLGRAKPVSLEWLGAHVKEASILSASYVEGEAIYLTLQWAQVPNLYRIPWDRDAAEQLQQAMRDAQRDGSTAMMRLPFEPSWDRNEPRFYALPQPKMQEKQEPGGGGGIEYQRPGQAA</sequence>
<gene>
    <name evidence="3" type="ORF">IGS68_17635</name>
</gene>
<organism evidence="3 4">
    <name type="scientific">Skermanella cutis</name>
    <dbReference type="NCBI Taxonomy" id="2775420"/>
    <lineage>
        <taxon>Bacteria</taxon>
        <taxon>Pseudomonadati</taxon>
        <taxon>Pseudomonadota</taxon>
        <taxon>Alphaproteobacteria</taxon>
        <taxon>Rhodospirillales</taxon>
        <taxon>Azospirillaceae</taxon>
        <taxon>Skermanella</taxon>
    </lineage>
</organism>
<dbReference type="Proteomes" id="UP000595197">
    <property type="component" value="Chromosome"/>
</dbReference>
<accession>A0ABX7B189</accession>
<evidence type="ECO:0000256" key="2">
    <source>
        <dbReference type="SAM" id="Phobius"/>
    </source>
</evidence>
<evidence type="ECO:0000313" key="3">
    <source>
        <dbReference type="EMBL" id="QQP87892.1"/>
    </source>
</evidence>
<keyword evidence="4" id="KW-1185">Reference proteome</keyword>
<feature type="transmembrane region" description="Helical" evidence="2">
    <location>
        <begin position="30"/>
        <end position="49"/>
    </location>
</feature>
<keyword evidence="2" id="KW-0812">Transmembrane</keyword>
<evidence type="ECO:0000256" key="1">
    <source>
        <dbReference type="SAM" id="MobiDB-lite"/>
    </source>
</evidence>
<name>A0ABX7B189_9PROT</name>
<feature type="transmembrane region" description="Helical" evidence="2">
    <location>
        <begin position="6"/>
        <end position="23"/>
    </location>
</feature>
<dbReference type="RefSeq" id="WP_201072005.1">
    <property type="nucleotide sequence ID" value="NZ_CP067420.1"/>
</dbReference>
<dbReference type="EMBL" id="CP067420">
    <property type="protein sequence ID" value="QQP87892.1"/>
    <property type="molecule type" value="Genomic_DNA"/>
</dbReference>
<proteinExistence type="predicted"/>
<evidence type="ECO:0000313" key="4">
    <source>
        <dbReference type="Proteomes" id="UP000595197"/>
    </source>
</evidence>
<reference evidence="3" key="1">
    <citation type="submission" date="2021-02" db="EMBL/GenBank/DDBJ databases">
        <title>Skermanella TT6 skin isolate.</title>
        <authorList>
            <person name="Lee K."/>
            <person name="Ganzorig M."/>
        </authorList>
    </citation>
    <scope>NUCLEOTIDE SEQUENCE</scope>
    <source>
        <strain evidence="3">TT6</strain>
    </source>
</reference>